<reference evidence="3" key="1">
    <citation type="journal article" date="2020" name="Nat. Commun.">
        <title>Large-scale genome sequencing of mycorrhizal fungi provides insights into the early evolution of symbiotic traits.</title>
        <authorList>
            <person name="Miyauchi S."/>
            <person name="Kiss E."/>
            <person name="Kuo A."/>
            <person name="Drula E."/>
            <person name="Kohler A."/>
            <person name="Sanchez-Garcia M."/>
            <person name="Morin E."/>
            <person name="Andreopoulos B."/>
            <person name="Barry K.W."/>
            <person name="Bonito G."/>
            <person name="Buee M."/>
            <person name="Carver A."/>
            <person name="Chen C."/>
            <person name="Cichocki N."/>
            <person name="Clum A."/>
            <person name="Culley D."/>
            <person name="Crous P.W."/>
            <person name="Fauchery L."/>
            <person name="Girlanda M."/>
            <person name="Hayes R.D."/>
            <person name="Keri Z."/>
            <person name="LaButti K."/>
            <person name="Lipzen A."/>
            <person name="Lombard V."/>
            <person name="Magnuson J."/>
            <person name="Maillard F."/>
            <person name="Murat C."/>
            <person name="Nolan M."/>
            <person name="Ohm R.A."/>
            <person name="Pangilinan J."/>
            <person name="Pereira M.F."/>
            <person name="Perotto S."/>
            <person name="Peter M."/>
            <person name="Pfister S."/>
            <person name="Riley R."/>
            <person name="Sitrit Y."/>
            <person name="Stielow J.B."/>
            <person name="Szollosi G."/>
            <person name="Zifcakova L."/>
            <person name="Stursova M."/>
            <person name="Spatafora J.W."/>
            <person name="Tedersoo L."/>
            <person name="Vaario L.M."/>
            <person name="Yamada A."/>
            <person name="Yan M."/>
            <person name="Wang P."/>
            <person name="Xu J."/>
            <person name="Bruns T."/>
            <person name="Baldrian P."/>
            <person name="Vilgalys R."/>
            <person name="Dunand C."/>
            <person name="Henrissat B."/>
            <person name="Grigoriev I.V."/>
            <person name="Hibbett D."/>
            <person name="Nagy L.G."/>
            <person name="Martin F.M."/>
        </authorList>
    </citation>
    <scope>NUCLEOTIDE SEQUENCE</scope>
    <source>
        <strain evidence="3">UH-Tt-Lm1</strain>
    </source>
</reference>
<accession>A0A9P6HI75</accession>
<organism evidence="3 4">
    <name type="scientific">Thelephora terrestris</name>
    <dbReference type="NCBI Taxonomy" id="56493"/>
    <lineage>
        <taxon>Eukaryota</taxon>
        <taxon>Fungi</taxon>
        <taxon>Dikarya</taxon>
        <taxon>Basidiomycota</taxon>
        <taxon>Agaricomycotina</taxon>
        <taxon>Agaricomycetes</taxon>
        <taxon>Thelephorales</taxon>
        <taxon>Thelephoraceae</taxon>
        <taxon>Thelephora</taxon>
    </lineage>
</organism>
<dbReference type="Proteomes" id="UP000736335">
    <property type="component" value="Unassembled WGS sequence"/>
</dbReference>
<keyword evidence="4" id="KW-1185">Reference proteome</keyword>
<feature type="coiled-coil region" evidence="1">
    <location>
        <begin position="42"/>
        <end position="119"/>
    </location>
</feature>
<dbReference type="AlphaFoldDB" id="A0A9P6HI75"/>
<sequence length="161" mass="18928">MPPATRDKLAKSRASTAREKTPPSPVNSDDGIFAAAMQQLLIKHEQKKKDKSTRLLKELESETRDATQEKVLEVQGLWDEVDDLFQRFALDYAANEDKIRKLYEELEQETRRLHTHMEEKLAMTIKRDKWREKNHIKGLTLTRKSCEDFRLLVQEYEDLAD</sequence>
<gene>
    <name evidence="3" type="ORF">BJ322DRAFT_722663</name>
</gene>
<feature type="region of interest" description="Disordered" evidence="2">
    <location>
        <begin position="1"/>
        <end position="31"/>
    </location>
</feature>
<protein>
    <submittedName>
        <fullName evidence="3">Uncharacterized protein</fullName>
    </submittedName>
</protein>
<evidence type="ECO:0000313" key="3">
    <source>
        <dbReference type="EMBL" id="KAF9787433.1"/>
    </source>
</evidence>
<comment type="caution">
    <text evidence="3">The sequence shown here is derived from an EMBL/GenBank/DDBJ whole genome shotgun (WGS) entry which is preliminary data.</text>
</comment>
<reference evidence="3" key="2">
    <citation type="submission" date="2020-11" db="EMBL/GenBank/DDBJ databases">
        <authorList>
            <consortium name="DOE Joint Genome Institute"/>
            <person name="Kuo A."/>
            <person name="Miyauchi S."/>
            <person name="Kiss E."/>
            <person name="Drula E."/>
            <person name="Kohler A."/>
            <person name="Sanchez-Garcia M."/>
            <person name="Andreopoulos B."/>
            <person name="Barry K.W."/>
            <person name="Bonito G."/>
            <person name="Buee M."/>
            <person name="Carver A."/>
            <person name="Chen C."/>
            <person name="Cichocki N."/>
            <person name="Clum A."/>
            <person name="Culley D."/>
            <person name="Crous P.W."/>
            <person name="Fauchery L."/>
            <person name="Girlanda M."/>
            <person name="Hayes R."/>
            <person name="Keri Z."/>
            <person name="Labutti K."/>
            <person name="Lipzen A."/>
            <person name="Lombard V."/>
            <person name="Magnuson J."/>
            <person name="Maillard F."/>
            <person name="Morin E."/>
            <person name="Murat C."/>
            <person name="Nolan M."/>
            <person name="Ohm R."/>
            <person name="Pangilinan J."/>
            <person name="Pereira M."/>
            <person name="Perotto S."/>
            <person name="Peter M."/>
            <person name="Riley R."/>
            <person name="Sitrit Y."/>
            <person name="Stielow B."/>
            <person name="Szollosi G."/>
            <person name="Zifcakova L."/>
            <person name="Stursova M."/>
            <person name="Spatafora J.W."/>
            <person name="Tedersoo L."/>
            <person name="Vaario L.-M."/>
            <person name="Yamada A."/>
            <person name="Yan M."/>
            <person name="Wang P."/>
            <person name="Xu J."/>
            <person name="Bruns T."/>
            <person name="Baldrian P."/>
            <person name="Vilgalys R."/>
            <person name="Henrissat B."/>
            <person name="Grigoriev I.V."/>
            <person name="Hibbett D."/>
            <person name="Nagy L.G."/>
            <person name="Martin F.M."/>
        </authorList>
    </citation>
    <scope>NUCLEOTIDE SEQUENCE</scope>
    <source>
        <strain evidence="3">UH-Tt-Lm1</strain>
    </source>
</reference>
<keyword evidence="1" id="KW-0175">Coiled coil</keyword>
<feature type="compositionally biased region" description="Basic and acidic residues" evidence="2">
    <location>
        <begin position="1"/>
        <end position="21"/>
    </location>
</feature>
<proteinExistence type="predicted"/>
<dbReference type="OrthoDB" id="3235454at2759"/>
<evidence type="ECO:0000256" key="1">
    <source>
        <dbReference type="SAM" id="Coils"/>
    </source>
</evidence>
<dbReference type="EMBL" id="WIUZ02000005">
    <property type="protein sequence ID" value="KAF9787433.1"/>
    <property type="molecule type" value="Genomic_DNA"/>
</dbReference>
<name>A0A9P6HI75_9AGAM</name>
<evidence type="ECO:0000313" key="4">
    <source>
        <dbReference type="Proteomes" id="UP000736335"/>
    </source>
</evidence>
<evidence type="ECO:0000256" key="2">
    <source>
        <dbReference type="SAM" id="MobiDB-lite"/>
    </source>
</evidence>